<gene>
    <name evidence="2" type="ORF">HAX54_008594</name>
</gene>
<dbReference type="Proteomes" id="UP000823775">
    <property type="component" value="Unassembled WGS sequence"/>
</dbReference>
<reference evidence="2 3" key="1">
    <citation type="journal article" date="2021" name="BMC Genomics">
        <title>Datura genome reveals duplications of psychoactive alkaloid biosynthetic genes and high mutation rate following tissue culture.</title>
        <authorList>
            <person name="Rajewski A."/>
            <person name="Carter-House D."/>
            <person name="Stajich J."/>
            <person name="Litt A."/>
        </authorList>
    </citation>
    <scope>NUCLEOTIDE SEQUENCE [LARGE SCALE GENOMIC DNA]</scope>
    <source>
        <strain evidence="2">AR-01</strain>
    </source>
</reference>
<dbReference type="EMBL" id="JACEIK010001450">
    <property type="protein sequence ID" value="MCD7469496.1"/>
    <property type="molecule type" value="Genomic_DNA"/>
</dbReference>
<name>A0ABS8TDG4_DATST</name>
<organism evidence="2 3">
    <name type="scientific">Datura stramonium</name>
    <name type="common">Jimsonweed</name>
    <name type="synonym">Common thornapple</name>
    <dbReference type="NCBI Taxonomy" id="4076"/>
    <lineage>
        <taxon>Eukaryota</taxon>
        <taxon>Viridiplantae</taxon>
        <taxon>Streptophyta</taxon>
        <taxon>Embryophyta</taxon>
        <taxon>Tracheophyta</taxon>
        <taxon>Spermatophyta</taxon>
        <taxon>Magnoliopsida</taxon>
        <taxon>eudicotyledons</taxon>
        <taxon>Gunneridae</taxon>
        <taxon>Pentapetalae</taxon>
        <taxon>asterids</taxon>
        <taxon>lamiids</taxon>
        <taxon>Solanales</taxon>
        <taxon>Solanaceae</taxon>
        <taxon>Solanoideae</taxon>
        <taxon>Datureae</taxon>
        <taxon>Datura</taxon>
    </lineage>
</organism>
<keyword evidence="3" id="KW-1185">Reference proteome</keyword>
<evidence type="ECO:0000313" key="3">
    <source>
        <dbReference type="Proteomes" id="UP000823775"/>
    </source>
</evidence>
<sequence>MVKLEEEVVTSKKNKEEEEGRELDSFVVEVVEFGELNFWFISKSPVWVVCMLEGKDGASRGGEATTTVV</sequence>
<evidence type="ECO:0000313" key="2">
    <source>
        <dbReference type="EMBL" id="MCD7469496.1"/>
    </source>
</evidence>
<evidence type="ECO:0000256" key="1">
    <source>
        <dbReference type="SAM" id="MobiDB-lite"/>
    </source>
</evidence>
<protein>
    <submittedName>
        <fullName evidence="2">Uncharacterized protein</fullName>
    </submittedName>
</protein>
<comment type="caution">
    <text evidence="2">The sequence shown here is derived from an EMBL/GenBank/DDBJ whole genome shotgun (WGS) entry which is preliminary data.</text>
</comment>
<accession>A0ABS8TDG4</accession>
<proteinExistence type="predicted"/>
<feature type="region of interest" description="Disordered" evidence="1">
    <location>
        <begin position="1"/>
        <end position="21"/>
    </location>
</feature>